<dbReference type="RefSeq" id="WP_228021503.1">
    <property type="nucleotide sequence ID" value="NZ_JADEXG010000015.1"/>
</dbReference>
<protein>
    <submittedName>
        <fullName evidence="1">Uncharacterized protein</fullName>
    </submittedName>
</protein>
<reference evidence="1" key="1">
    <citation type="submission" date="2020-10" db="EMBL/GenBank/DDBJ databases">
        <authorList>
            <person name="Castelo-Branco R."/>
            <person name="Eusebio N."/>
            <person name="Adriana R."/>
            <person name="Vieira A."/>
            <person name="Brugerolle De Fraissinette N."/>
            <person name="Rezende De Castro R."/>
            <person name="Schneider M.P."/>
            <person name="Vasconcelos V."/>
            <person name="Leao P.N."/>
        </authorList>
    </citation>
    <scope>NUCLEOTIDE SEQUENCE</scope>
    <source>
        <strain evidence="1">LEGE 07310</strain>
    </source>
</reference>
<name>A0A8J7AGV8_9CYAN</name>
<evidence type="ECO:0000313" key="1">
    <source>
        <dbReference type="EMBL" id="MBE9077323.1"/>
    </source>
</evidence>
<dbReference type="AlphaFoldDB" id="A0A8J7AGV8"/>
<dbReference type="Proteomes" id="UP000636505">
    <property type="component" value="Unassembled WGS sequence"/>
</dbReference>
<gene>
    <name evidence="1" type="ORF">IQ241_08445</name>
</gene>
<dbReference type="EMBL" id="JADEXG010000015">
    <property type="protein sequence ID" value="MBE9077323.1"/>
    <property type="molecule type" value="Genomic_DNA"/>
</dbReference>
<comment type="caution">
    <text evidence="1">The sequence shown here is derived from an EMBL/GenBank/DDBJ whole genome shotgun (WGS) entry which is preliminary data.</text>
</comment>
<accession>A0A8J7AGV8</accession>
<evidence type="ECO:0000313" key="2">
    <source>
        <dbReference type="Proteomes" id="UP000636505"/>
    </source>
</evidence>
<keyword evidence="2" id="KW-1185">Reference proteome</keyword>
<proteinExistence type="predicted"/>
<organism evidence="1 2">
    <name type="scientific">Vasconcelosia minhoensis LEGE 07310</name>
    <dbReference type="NCBI Taxonomy" id="915328"/>
    <lineage>
        <taxon>Bacteria</taxon>
        <taxon>Bacillati</taxon>
        <taxon>Cyanobacteriota</taxon>
        <taxon>Cyanophyceae</taxon>
        <taxon>Nodosilineales</taxon>
        <taxon>Cymatolegaceae</taxon>
        <taxon>Vasconcelosia</taxon>
        <taxon>Vasconcelosia minhoensis</taxon>
    </lineage>
</organism>
<sequence length="263" mass="30552">MDGKPLLIECKAGQHYQQGIEKFNRHRERLQLDSDQAIFVVLDIDESEAYLRNKNWNFTVADQNNFLDRIQSTLAVRADLHSIDDNDDPEAELTIPAAADDDILESFFKKQRLNLAPEHRSSILDQLIRLMDAQAVPSSFNEISRTLRDQMKAELGLSREKISEVLNCLRHFGFFRDSQNRPVRNTGEPIYRMESLKPKTLERKCMEFYVERILQRFDPDFFDDENNVLSFESLTYGKAPSAEKISQMKERWGDTQADAANED</sequence>